<accession>A0A5B7DTE0</accession>
<gene>
    <name evidence="2" type="ORF">E2C01_017765</name>
</gene>
<feature type="region of interest" description="Disordered" evidence="1">
    <location>
        <begin position="74"/>
        <end position="108"/>
    </location>
</feature>
<keyword evidence="3" id="KW-1185">Reference proteome</keyword>
<sequence length="108" mass="11651">MPPVPRTPPPSPPGSWSWTNWMGRLSIVLAPSEEYHSRHRAISQGTVAPQRAQVTSSVSSDKVARCHLPGYYGTSEDTGNATHRRGHHTCAASSSSSSATLRYHSAVI</sequence>
<reference evidence="2 3" key="1">
    <citation type="submission" date="2019-05" db="EMBL/GenBank/DDBJ databases">
        <title>Another draft genome of Portunus trituberculatus and its Hox gene families provides insights of decapod evolution.</title>
        <authorList>
            <person name="Jeong J.-H."/>
            <person name="Song I."/>
            <person name="Kim S."/>
            <person name="Choi T."/>
            <person name="Kim D."/>
            <person name="Ryu S."/>
            <person name="Kim W."/>
        </authorList>
    </citation>
    <scope>NUCLEOTIDE SEQUENCE [LARGE SCALE GENOMIC DNA]</scope>
    <source>
        <tissue evidence="2">Muscle</tissue>
    </source>
</reference>
<organism evidence="2 3">
    <name type="scientific">Portunus trituberculatus</name>
    <name type="common">Swimming crab</name>
    <name type="synonym">Neptunus trituberculatus</name>
    <dbReference type="NCBI Taxonomy" id="210409"/>
    <lineage>
        <taxon>Eukaryota</taxon>
        <taxon>Metazoa</taxon>
        <taxon>Ecdysozoa</taxon>
        <taxon>Arthropoda</taxon>
        <taxon>Crustacea</taxon>
        <taxon>Multicrustacea</taxon>
        <taxon>Malacostraca</taxon>
        <taxon>Eumalacostraca</taxon>
        <taxon>Eucarida</taxon>
        <taxon>Decapoda</taxon>
        <taxon>Pleocyemata</taxon>
        <taxon>Brachyura</taxon>
        <taxon>Eubrachyura</taxon>
        <taxon>Portunoidea</taxon>
        <taxon>Portunidae</taxon>
        <taxon>Portuninae</taxon>
        <taxon>Portunus</taxon>
    </lineage>
</organism>
<dbReference type="AlphaFoldDB" id="A0A5B7DTE0"/>
<evidence type="ECO:0000313" key="2">
    <source>
        <dbReference type="EMBL" id="MPC24678.1"/>
    </source>
</evidence>
<name>A0A5B7DTE0_PORTR</name>
<evidence type="ECO:0000313" key="3">
    <source>
        <dbReference type="Proteomes" id="UP000324222"/>
    </source>
</evidence>
<comment type="caution">
    <text evidence="2">The sequence shown here is derived from an EMBL/GenBank/DDBJ whole genome shotgun (WGS) entry which is preliminary data.</text>
</comment>
<dbReference type="EMBL" id="VSRR010001360">
    <property type="protein sequence ID" value="MPC24678.1"/>
    <property type="molecule type" value="Genomic_DNA"/>
</dbReference>
<proteinExistence type="predicted"/>
<dbReference type="Proteomes" id="UP000324222">
    <property type="component" value="Unassembled WGS sequence"/>
</dbReference>
<protein>
    <submittedName>
        <fullName evidence="2">Uncharacterized protein</fullName>
    </submittedName>
</protein>
<evidence type="ECO:0000256" key="1">
    <source>
        <dbReference type="SAM" id="MobiDB-lite"/>
    </source>
</evidence>